<organism evidence="1 2">
    <name type="scientific">Lecanicillium saksenae</name>
    <dbReference type="NCBI Taxonomy" id="468837"/>
    <lineage>
        <taxon>Eukaryota</taxon>
        <taxon>Fungi</taxon>
        <taxon>Dikarya</taxon>
        <taxon>Ascomycota</taxon>
        <taxon>Pezizomycotina</taxon>
        <taxon>Sordariomycetes</taxon>
        <taxon>Hypocreomycetidae</taxon>
        <taxon>Hypocreales</taxon>
        <taxon>Cordycipitaceae</taxon>
        <taxon>Lecanicillium</taxon>
    </lineage>
</organism>
<reference evidence="1" key="1">
    <citation type="submission" date="2022-07" db="EMBL/GenBank/DDBJ databases">
        <title>Genome Sequence of Lecanicillium saksenae.</title>
        <authorList>
            <person name="Buettner E."/>
        </authorList>
    </citation>
    <scope>NUCLEOTIDE SEQUENCE</scope>
    <source>
        <strain evidence="1">VT-O1</strain>
    </source>
</reference>
<proteinExistence type="predicted"/>
<comment type="caution">
    <text evidence="1">The sequence shown here is derived from an EMBL/GenBank/DDBJ whole genome shotgun (WGS) entry which is preliminary data.</text>
</comment>
<accession>A0ACC1R296</accession>
<sequence>MDHHSSVLVPGLALLANELLDMIIEHLSFDDRAALANTSESLMRQMEVHLLATRAQRDWTFIRSSRLGYAHLMRRALSLGASAQSPFVISRKDARHGPRPNPVLVLRLPVKSNNEEAFQLLVDHGASIESFLKQAEDSEISRVGIDYEINALLWLLARPDRVGFLRRFCEDDKLPPLRPEQMQTCLRYTVHRSLFSGVWPDETVKLLVARGADIRELQSDQAKGRCPVAVAILRGHAHIAEELLRLGADVHGKKPAREESLEYYHIPIFAAARRMAVDGPSIVQCCLAWGANPRHSAELRLLTRKVNDSGNFQKRHVILSTPLPIYIYLASIDWTVELSFSPLEGLRFWLDLGPSFEEGVMIRDPDIEFMYGMHTSLYSILLAKWGPNLLACRPFYEVMKELGPRLTDWEMRDVKNSVCSWPHAFKPPQGIALERWIEIFGVEFPCARSSPTTRYGTEFCYHQSTWASWQRPTARSGN</sequence>
<dbReference type="EMBL" id="JANAKD010000179">
    <property type="protein sequence ID" value="KAJ3496557.1"/>
    <property type="molecule type" value="Genomic_DNA"/>
</dbReference>
<dbReference type="Proteomes" id="UP001148737">
    <property type="component" value="Unassembled WGS sequence"/>
</dbReference>
<evidence type="ECO:0000313" key="2">
    <source>
        <dbReference type="Proteomes" id="UP001148737"/>
    </source>
</evidence>
<keyword evidence="2" id="KW-1185">Reference proteome</keyword>
<protein>
    <submittedName>
        <fullName evidence="1">Uncharacterized protein</fullName>
    </submittedName>
</protein>
<name>A0ACC1R296_9HYPO</name>
<gene>
    <name evidence="1" type="ORF">NLG97_g2566</name>
</gene>
<evidence type="ECO:0000313" key="1">
    <source>
        <dbReference type="EMBL" id="KAJ3496557.1"/>
    </source>
</evidence>